<evidence type="ECO:0000313" key="2">
    <source>
        <dbReference type="Proteomes" id="UP000634134"/>
    </source>
</evidence>
<comment type="caution">
    <text evidence="1">The sequence shown here is derived from an EMBL/GenBank/DDBJ whole genome shotgun (WGS) entry which is preliminary data.</text>
</comment>
<dbReference type="RefSeq" id="WP_194120635.1">
    <property type="nucleotide sequence ID" value="NZ_JACYGY010000001.1"/>
</dbReference>
<reference evidence="2" key="1">
    <citation type="submission" date="2023-07" db="EMBL/GenBank/DDBJ databases">
        <title>Dyadobacter sp. nov 'subterranea' isolated from contaminted grondwater.</title>
        <authorList>
            <person name="Szabo I."/>
            <person name="Al-Omari J."/>
            <person name="Szerdahelyi S.G."/>
            <person name="Rado J."/>
        </authorList>
    </citation>
    <scope>NUCLEOTIDE SEQUENCE [LARGE SCALE GENOMIC DNA]</scope>
    <source>
        <strain evidence="2">UP-52</strain>
    </source>
</reference>
<evidence type="ECO:0000313" key="1">
    <source>
        <dbReference type="EMBL" id="MBE9462426.1"/>
    </source>
</evidence>
<keyword evidence="2" id="KW-1185">Reference proteome</keyword>
<accession>A0ABR9WDJ0</accession>
<name>A0ABR9WDJ0_9BACT</name>
<proteinExistence type="predicted"/>
<dbReference type="EMBL" id="JACYGY010000001">
    <property type="protein sequence ID" value="MBE9462426.1"/>
    <property type="molecule type" value="Genomic_DNA"/>
</dbReference>
<gene>
    <name evidence="1" type="ORF">IEE83_11095</name>
</gene>
<organism evidence="1 2">
    <name type="scientific">Dyadobacter subterraneus</name>
    <dbReference type="NCBI Taxonomy" id="2773304"/>
    <lineage>
        <taxon>Bacteria</taxon>
        <taxon>Pseudomonadati</taxon>
        <taxon>Bacteroidota</taxon>
        <taxon>Cytophagia</taxon>
        <taxon>Cytophagales</taxon>
        <taxon>Spirosomataceae</taxon>
        <taxon>Dyadobacter</taxon>
    </lineage>
</organism>
<sequence length="257" mass="29989">MNKDLQIPGLYIIRYQTAPVVPAPYANFQTIKLQLISEDDLSVDFSIKYTDREDLEEDEILEEGFTMDDDFTWKGAVPANWIKEFDKIYGSSKIIRQREEKEFEDFVEIEIEENDKRVTVYPVDKERWVYFLQEFMQAILETSGRELPFELTYLDYDAEPKSEVALKASFATKLFTMSANGGPLKQLDWGFLQKVMDTVYRAEFVYDNAAESKPTKKGKYLYIGDQLWYQLGVAVLETTAKSKDLQMIESLFSKLIR</sequence>
<protein>
    <submittedName>
        <fullName evidence="1">Uncharacterized protein</fullName>
    </submittedName>
</protein>
<dbReference type="Proteomes" id="UP000634134">
    <property type="component" value="Unassembled WGS sequence"/>
</dbReference>